<organism evidence="3 4">
    <name type="scientific">Kribbella ginsengisoli</name>
    <dbReference type="NCBI Taxonomy" id="363865"/>
    <lineage>
        <taxon>Bacteria</taxon>
        <taxon>Bacillati</taxon>
        <taxon>Actinomycetota</taxon>
        <taxon>Actinomycetes</taxon>
        <taxon>Propionibacteriales</taxon>
        <taxon>Kribbellaceae</taxon>
        <taxon>Kribbella</taxon>
    </lineage>
</organism>
<keyword evidence="3" id="KW-0808">Transferase</keyword>
<dbReference type="Gene3D" id="3.40.630.120">
    <property type="match status" value="1"/>
</dbReference>
<proteinExistence type="predicted"/>
<dbReference type="GO" id="GO:0016746">
    <property type="term" value="F:acyltransferase activity"/>
    <property type="evidence" value="ECO:0007669"/>
    <property type="project" value="UniProtKB-KW"/>
</dbReference>
<sequence>MADVDAGMSAGAGVDVDAGLVLPGEEAVGLMEFCGVGARDREEMLAARPDAVREPEWWAVTAALAESVVREMEMAVPSTGFEAWPAVPMESSAVGLFAGAWALLACVPRLVEVHARRGVPEAVTRATVSALGGVMSTHRQIFGRAGVGLIPLWSPPLRFRGTDFEIGRHAFTRAQLGIGDGVSGHVLMMHIPPTGRLDAQASEESVAQATRLFERCYPEEPVAAFVCHSWLLDPDLADYLSADSNIIRFQRRFDLLPQLPMKDPSEGDREMMRLGLHLSVPDDGPLTEDDLDRVPQETSLQRAFVSHLRAGEHWQLRTGVLRKPS</sequence>
<keyword evidence="3" id="KW-0012">Acyltransferase</keyword>
<gene>
    <name evidence="3" type="ORF">GCM10022235_35150</name>
</gene>
<keyword evidence="4" id="KW-1185">Reference proteome</keyword>
<comment type="caution">
    <text evidence="3">The sequence shown here is derived from an EMBL/GenBank/DDBJ whole genome shotgun (WGS) entry which is preliminary data.</text>
</comment>
<dbReference type="EMBL" id="BAABAA010000004">
    <property type="protein sequence ID" value="GAA3563617.1"/>
    <property type="molecule type" value="Genomic_DNA"/>
</dbReference>
<protein>
    <submittedName>
        <fullName evidence="3">Acyltransferase domain-containing protein</fullName>
    </submittedName>
</protein>
<evidence type="ECO:0000313" key="3">
    <source>
        <dbReference type="EMBL" id="GAA3563617.1"/>
    </source>
</evidence>
<feature type="domain" description="N-acyltransferase N-terminal" evidence="1">
    <location>
        <begin position="27"/>
        <end position="148"/>
    </location>
</feature>
<evidence type="ECO:0000313" key="4">
    <source>
        <dbReference type="Proteomes" id="UP001501222"/>
    </source>
</evidence>
<evidence type="ECO:0000259" key="2">
    <source>
        <dbReference type="Pfam" id="PF18164"/>
    </source>
</evidence>
<evidence type="ECO:0000259" key="1">
    <source>
        <dbReference type="Pfam" id="PF18082"/>
    </source>
</evidence>
<feature type="domain" description="GNAT-like C-terminal" evidence="2">
    <location>
        <begin position="183"/>
        <end position="321"/>
    </location>
</feature>
<dbReference type="Pfam" id="PF18082">
    <property type="entry name" value="NAT_N"/>
    <property type="match status" value="1"/>
</dbReference>
<dbReference type="InterPro" id="IPR041273">
    <property type="entry name" value="NAT_N"/>
</dbReference>
<dbReference type="InterPro" id="IPR041644">
    <property type="entry name" value="GNAT_C"/>
</dbReference>
<accession>A0ABP6XBY8</accession>
<name>A0ABP6XBY8_9ACTN</name>
<reference evidence="4" key="1">
    <citation type="journal article" date="2019" name="Int. J. Syst. Evol. Microbiol.">
        <title>The Global Catalogue of Microorganisms (GCM) 10K type strain sequencing project: providing services to taxonomists for standard genome sequencing and annotation.</title>
        <authorList>
            <consortium name="The Broad Institute Genomics Platform"/>
            <consortium name="The Broad Institute Genome Sequencing Center for Infectious Disease"/>
            <person name="Wu L."/>
            <person name="Ma J."/>
        </authorList>
    </citation>
    <scope>NUCLEOTIDE SEQUENCE [LARGE SCALE GENOMIC DNA]</scope>
    <source>
        <strain evidence="4">JCM 16928</strain>
    </source>
</reference>
<dbReference type="Proteomes" id="UP001501222">
    <property type="component" value="Unassembled WGS sequence"/>
</dbReference>
<dbReference type="Pfam" id="PF18164">
    <property type="entry name" value="GNAT_C"/>
    <property type="match status" value="1"/>
</dbReference>